<evidence type="ECO:0000313" key="2">
    <source>
        <dbReference type="Proteomes" id="UP000472240"/>
    </source>
</evidence>
<reference evidence="1 2" key="2">
    <citation type="journal article" date="2018" name="Annu Rev Anim Biosci">
        <title>Bat Biology, Genomes, and the Bat1K Project: To Generate Chromosome-Level Genomes for All Living Bat Species.</title>
        <authorList>
            <person name="Teeling E.C."/>
            <person name="Vernes S.C."/>
            <person name="Davalos L.M."/>
            <person name="Ray D.A."/>
            <person name="Gilbert M.T.P."/>
            <person name="Myers E."/>
        </authorList>
    </citation>
    <scope>NUCLEOTIDE SEQUENCE</scope>
</reference>
<reference evidence="1" key="5">
    <citation type="submission" date="2025-09" db="UniProtKB">
        <authorList>
            <consortium name="Ensembl"/>
        </authorList>
    </citation>
    <scope>IDENTIFICATION</scope>
</reference>
<proteinExistence type="predicted"/>
<reference evidence="1 2" key="1">
    <citation type="journal article" date="2015" name="Annu Rev Anim Biosci">
        <title>The Genome 10K Project: a way forward.</title>
        <authorList>
            <person name="Koepfli K.P."/>
            <person name="Paten B."/>
            <person name="O'Brien S.J."/>
            <person name="Koepfli K.P."/>
            <person name="Paten B."/>
            <person name="Antunes A."/>
            <person name="Belov K."/>
            <person name="Bustamante C."/>
            <person name="Castoe T.A."/>
            <person name="Clawson H."/>
            <person name="Crawford A.J."/>
            <person name="Diekhans M."/>
            <person name="Distel D."/>
            <person name="Durbin R."/>
            <person name="Earl D."/>
            <person name="Fujita M.K."/>
            <person name="Gamble T."/>
            <person name="Georges A."/>
            <person name="Gemmell N."/>
            <person name="Gilbert M.T."/>
            <person name="Graves J.M."/>
            <person name="Green R.E."/>
            <person name="Hickey G."/>
            <person name="Jarvis E.D."/>
            <person name="Johnson W."/>
            <person name="Komissarov A."/>
            <person name="Korf I."/>
            <person name="Kuhn R."/>
            <person name="Larkin D.M."/>
            <person name="Lewin H."/>
            <person name="Lopez J.V."/>
            <person name="Ma J."/>
            <person name="Marques-Bonet T."/>
            <person name="Miller W."/>
            <person name="Murphy R."/>
            <person name="Pevzner P."/>
            <person name="Shapiro B."/>
            <person name="Steiner C."/>
            <person name="Tamazian G."/>
            <person name="Venkatesh B."/>
            <person name="Wang J."/>
            <person name="Wayne R."/>
            <person name="Wiley E."/>
            <person name="Yang H."/>
            <person name="Zhang G."/>
            <person name="Haussler D."/>
            <person name="Ryder O."/>
            <person name="O'Brien S.J."/>
        </authorList>
    </citation>
    <scope>NUCLEOTIDE SEQUENCE</scope>
</reference>
<dbReference type="Proteomes" id="UP000472240">
    <property type="component" value="Chromosome 3"/>
</dbReference>
<dbReference type="GeneTree" id="ENSGT01140000283733"/>
<organism evidence="1 2">
    <name type="scientific">Rhinolophus ferrumequinum</name>
    <name type="common">Greater horseshoe bat</name>
    <dbReference type="NCBI Taxonomy" id="59479"/>
    <lineage>
        <taxon>Eukaryota</taxon>
        <taxon>Metazoa</taxon>
        <taxon>Chordata</taxon>
        <taxon>Craniata</taxon>
        <taxon>Vertebrata</taxon>
        <taxon>Euteleostomi</taxon>
        <taxon>Mammalia</taxon>
        <taxon>Eutheria</taxon>
        <taxon>Laurasiatheria</taxon>
        <taxon>Chiroptera</taxon>
        <taxon>Yinpterochiroptera</taxon>
        <taxon>Rhinolophoidea</taxon>
        <taxon>Rhinolophidae</taxon>
        <taxon>Rhinolophinae</taxon>
        <taxon>Rhinolophus</taxon>
    </lineage>
</organism>
<dbReference type="InParanoid" id="A0A671FME9"/>
<dbReference type="AlphaFoldDB" id="A0A671FME9"/>
<reference evidence="1" key="4">
    <citation type="submission" date="2025-08" db="UniProtKB">
        <authorList>
            <consortium name="Ensembl"/>
        </authorList>
    </citation>
    <scope>IDENTIFICATION</scope>
</reference>
<sequence length="75" mass="8126">MNSVGEGCTDMKLSVTSASIPGFPGISSRGDSSRDSCTDLYKHRHCVHKAIKEKEIPIRGLEFMGHGKEKSESSS</sequence>
<keyword evidence="2" id="KW-1185">Reference proteome</keyword>
<evidence type="ECO:0000313" key="1">
    <source>
        <dbReference type="Ensembl" id="ENSRFEP00010026730.1"/>
    </source>
</evidence>
<reference evidence="2" key="3">
    <citation type="submission" date="2018-12" db="EMBL/GenBank/DDBJ databases">
        <title>G10K-VGP greater horseshoe bat female genome, primary haplotype.</title>
        <authorList>
            <person name="Teeling E."/>
            <person name="Myers G."/>
            <person name="Vernes S."/>
            <person name="Pippel M."/>
            <person name="Winkler S."/>
            <person name="Fedrigo O."/>
            <person name="Rhie A."/>
            <person name="Koren S."/>
            <person name="Phillippy A."/>
            <person name="Lewin H."/>
            <person name="Damas J."/>
            <person name="Howe K."/>
            <person name="Mountcastle J."/>
            <person name="Jarvis E.D."/>
        </authorList>
    </citation>
    <scope>NUCLEOTIDE SEQUENCE [LARGE SCALE GENOMIC DNA]</scope>
</reference>
<name>A0A671FME9_RHIFE</name>
<accession>A0A671FME9</accession>
<dbReference type="Ensembl" id="ENSRFET00010029044.1">
    <property type="protein sequence ID" value="ENSRFEP00010026730.1"/>
    <property type="gene ID" value="ENSRFEG00010017782.1"/>
</dbReference>
<protein>
    <submittedName>
        <fullName evidence="1">Uncharacterized protein</fullName>
    </submittedName>
</protein>
<dbReference type="OMA" id="FNCWFAE"/>